<evidence type="ECO:0000313" key="1">
    <source>
        <dbReference type="EMBL" id="MFD0983624.1"/>
    </source>
</evidence>
<comment type="caution">
    <text evidence="1">The sequence shown here is derived from an EMBL/GenBank/DDBJ whole genome shotgun (WGS) entry which is preliminary data.</text>
</comment>
<name>A0ABW3J0M3_9FLAO</name>
<dbReference type="SUPFAM" id="SSF46785">
    <property type="entry name" value="Winged helix' DNA-binding domain"/>
    <property type="match status" value="1"/>
</dbReference>
<organism evidence="1 2">
    <name type="scientific">Flavobacterium myungsuense</name>
    <dbReference type="NCBI Taxonomy" id="651823"/>
    <lineage>
        <taxon>Bacteria</taxon>
        <taxon>Pseudomonadati</taxon>
        <taxon>Bacteroidota</taxon>
        <taxon>Flavobacteriia</taxon>
        <taxon>Flavobacteriales</taxon>
        <taxon>Flavobacteriaceae</taxon>
        <taxon>Flavobacterium</taxon>
    </lineage>
</organism>
<keyword evidence="2" id="KW-1185">Reference proteome</keyword>
<dbReference type="InterPro" id="IPR036388">
    <property type="entry name" value="WH-like_DNA-bd_sf"/>
</dbReference>
<reference evidence="2" key="1">
    <citation type="journal article" date="2019" name="Int. J. Syst. Evol. Microbiol.">
        <title>The Global Catalogue of Microorganisms (GCM) 10K type strain sequencing project: providing services to taxonomists for standard genome sequencing and annotation.</title>
        <authorList>
            <consortium name="The Broad Institute Genomics Platform"/>
            <consortium name="The Broad Institute Genome Sequencing Center for Infectious Disease"/>
            <person name="Wu L."/>
            <person name="Ma J."/>
        </authorList>
    </citation>
    <scope>NUCLEOTIDE SEQUENCE [LARGE SCALE GENOMIC DNA]</scope>
    <source>
        <strain evidence="2">CECT 7649</strain>
    </source>
</reference>
<dbReference type="Gene3D" id="1.10.10.10">
    <property type="entry name" value="Winged helix-like DNA-binding domain superfamily/Winged helix DNA-binding domain"/>
    <property type="match status" value="1"/>
</dbReference>
<proteinExistence type="predicted"/>
<dbReference type="Proteomes" id="UP001597051">
    <property type="component" value="Unassembled WGS sequence"/>
</dbReference>
<dbReference type="InterPro" id="IPR036390">
    <property type="entry name" value="WH_DNA-bd_sf"/>
</dbReference>
<sequence>MLETLITSKTRIRILVKFFINVANDGYLRGLAEELNESTNSIRKELNNLLQAGFLEKEAINNKVIYKANTKHPLFTIIQKIVRQHIGIDDIVELILQRIGTIKKVVLIGDYANGKDSGLIEVVLIGEDLNAIYIDNLAIKIENKIKRKIKFYINEYQNSKELIIYEAT</sequence>
<dbReference type="EMBL" id="JBHTIZ010000011">
    <property type="protein sequence ID" value="MFD0983624.1"/>
    <property type="molecule type" value="Genomic_DNA"/>
</dbReference>
<evidence type="ECO:0000313" key="2">
    <source>
        <dbReference type="Proteomes" id="UP001597051"/>
    </source>
</evidence>
<gene>
    <name evidence="1" type="ORF">ACFQ0S_03945</name>
</gene>
<accession>A0ABW3J0M3</accession>
<protein>
    <submittedName>
        <fullName evidence="1">ArsR family transcriptional regulator</fullName>
    </submittedName>
</protein>
<dbReference type="RefSeq" id="WP_379754168.1">
    <property type="nucleotide sequence ID" value="NZ_JBHSYB010000012.1"/>
</dbReference>